<protein>
    <submittedName>
        <fullName evidence="1">Uncharacterized protein</fullName>
    </submittedName>
</protein>
<proteinExistence type="predicted"/>
<keyword evidence="2" id="KW-1185">Reference proteome</keyword>
<evidence type="ECO:0000313" key="2">
    <source>
        <dbReference type="Proteomes" id="UP001519460"/>
    </source>
</evidence>
<name>A0ABD0L3H3_9CAEN</name>
<sequence length="145" mass="15435">MKALEPYTTSRTTSLCQVCSDMCSAFNGIERDSLCENQTSTLSGSKLVTKKLDTAADGDSENETSALMARAANEACQMPGSPGINRIGGFENALRAHHQGLDPEMSGNGAGSCVSTLANVPRIHALECKEPPLKKNQTTWGEERS</sequence>
<comment type="caution">
    <text evidence="1">The sequence shown here is derived from an EMBL/GenBank/DDBJ whole genome shotgun (WGS) entry which is preliminary data.</text>
</comment>
<gene>
    <name evidence="1" type="ORF">BaRGS_00014764</name>
</gene>
<accession>A0ABD0L3H3</accession>
<evidence type="ECO:0000313" key="1">
    <source>
        <dbReference type="EMBL" id="KAK7493882.1"/>
    </source>
</evidence>
<dbReference type="Proteomes" id="UP001519460">
    <property type="component" value="Unassembled WGS sequence"/>
</dbReference>
<dbReference type="EMBL" id="JACVVK020000088">
    <property type="protein sequence ID" value="KAK7493882.1"/>
    <property type="molecule type" value="Genomic_DNA"/>
</dbReference>
<reference evidence="1 2" key="1">
    <citation type="journal article" date="2023" name="Sci. Data">
        <title>Genome assembly of the Korean intertidal mud-creeper Batillaria attramentaria.</title>
        <authorList>
            <person name="Patra A.K."/>
            <person name="Ho P.T."/>
            <person name="Jun S."/>
            <person name="Lee S.J."/>
            <person name="Kim Y."/>
            <person name="Won Y.J."/>
        </authorList>
    </citation>
    <scope>NUCLEOTIDE SEQUENCE [LARGE SCALE GENOMIC DNA]</scope>
    <source>
        <strain evidence="1">Wonlab-2016</strain>
    </source>
</reference>
<organism evidence="1 2">
    <name type="scientific">Batillaria attramentaria</name>
    <dbReference type="NCBI Taxonomy" id="370345"/>
    <lineage>
        <taxon>Eukaryota</taxon>
        <taxon>Metazoa</taxon>
        <taxon>Spiralia</taxon>
        <taxon>Lophotrochozoa</taxon>
        <taxon>Mollusca</taxon>
        <taxon>Gastropoda</taxon>
        <taxon>Caenogastropoda</taxon>
        <taxon>Sorbeoconcha</taxon>
        <taxon>Cerithioidea</taxon>
        <taxon>Batillariidae</taxon>
        <taxon>Batillaria</taxon>
    </lineage>
</organism>
<dbReference type="AlphaFoldDB" id="A0ABD0L3H3"/>